<evidence type="ECO:0000313" key="1">
    <source>
        <dbReference type="EMBL" id="XBJ28439.1"/>
    </source>
</evidence>
<proteinExistence type="predicted"/>
<dbReference type="InterPro" id="IPR021739">
    <property type="entry name" value="SaV-like"/>
</dbReference>
<dbReference type="AlphaFoldDB" id="A0AAU7E6D9"/>
<accession>A0AAU7E6D9</accession>
<dbReference type="EMBL" id="CP155620">
    <property type="protein sequence ID" value="XBJ28439.1"/>
    <property type="molecule type" value="Genomic_DNA"/>
</dbReference>
<organism evidence="1">
    <name type="scientific">Campylobacter sp. CCS1377</name>
    <dbReference type="NCBI Taxonomy" id="3158229"/>
    <lineage>
        <taxon>Bacteria</taxon>
        <taxon>Pseudomonadati</taxon>
        <taxon>Campylobacterota</taxon>
        <taxon>Epsilonproteobacteria</taxon>
        <taxon>Campylobacterales</taxon>
        <taxon>Campylobacteraceae</taxon>
        <taxon>Campylobacter</taxon>
    </lineage>
</organism>
<dbReference type="Pfam" id="PF11753">
    <property type="entry name" value="DUF3310"/>
    <property type="match status" value="1"/>
</dbReference>
<reference evidence="1" key="1">
    <citation type="submission" date="2024-05" db="EMBL/GenBank/DDBJ databases">
        <title>Campylobacter coli isolated from environmental waters in Slovenia.</title>
        <authorList>
            <person name="Zautner A.E."/>
            <person name="Bunk B."/>
            <person name="Riedel T."/>
            <person name="Sproeer C."/>
        </authorList>
    </citation>
    <scope>NUCLEOTIDE SEQUENCE</scope>
    <source>
        <strain evidence="1">CCS1377</strain>
    </source>
</reference>
<protein>
    <submittedName>
        <fullName evidence="1">DUF3310 domain-containing protein</fullName>
    </submittedName>
</protein>
<dbReference type="RefSeq" id="WP_348518070.1">
    <property type="nucleotide sequence ID" value="NZ_CP155620.1"/>
</dbReference>
<name>A0AAU7E6D9_9BACT</name>
<gene>
    <name evidence="1" type="ORF">AAH949_04865</name>
</gene>
<sequence length="134" mass="15885">MQDDLVNNPKHYKNFGFESIDLIVCVIELMPIKNMAFHIGNAIKYTLRSKFKGNEIQDLSKASWYITHCKTWVQDKEFSIFEQIEVMKYLSLVSRKDFKLYILLVNIVTFALNPSQRNFNALEKNIKRYIKEKV</sequence>